<gene>
    <name evidence="1" type="ORF">S01H1_15830</name>
</gene>
<reference evidence="1" key="1">
    <citation type="journal article" date="2014" name="Front. Microbiol.">
        <title>High frequency of phylogenetically diverse reductive dehalogenase-homologous genes in deep subseafloor sedimentary metagenomes.</title>
        <authorList>
            <person name="Kawai M."/>
            <person name="Futagami T."/>
            <person name="Toyoda A."/>
            <person name="Takaki Y."/>
            <person name="Nishi S."/>
            <person name="Hori S."/>
            <person name="Arai W."/>
            <person name="Tsubouchi T."/>
            <person name="Morono Y."/>
            <person name="Uchiyama I."/>
            <person name="Ito T."/>
            <person name="Fujiyama A."/>
            <person name="Inagaki F."/>
            <person name="Takami H."/>
        </authorList>
    </citation>
    <scope>NUCLEOTIDE SEQUENCE</scope>
    <source>
        <strain evidence="1">Expedition CK06-06</strain>
    </source>
</reference>
<name>X0S6H3_9ZZZZ</name>
<accession>X0S6H3</accession>
<organism evidence="1">
    <name type="scientific">marine sediment metagenome</name>
    <dbReference type="NCBI Taxonomy" id="412755"/>
    <lineage>
        <taxon>unclassified sequences</taxon>
        <taxon>metagenomes</taxon>
        <taxon>ecological metagenomes</taxon>
    </lineage>
</organism>
<dbReference type="AlphaFoldDB" id="X0S6H3"/>
<dbReference type="EMBL" id="BARS01008289">
    <property type="protein sequence ID" value="GAF76604.1"/>
    <property type="molecule type" value="Genomic_DNA"/>
</dbReference>
<feature type="non-terminal residue" evidence="1">
    <location>
        <position position="46"/>
    </location>
</feature>
<evidence type="ECO:0000313" key="1">
    <source>
        <dbReference type="EMBL" id="GAF76604.1"/>
    </source>
</evidence>
<comment type="caution">
    <text evidence="1">The sequence shown here is derived from an EMBL/GenBank/DDBJ whole genome shotgun (WGS) entry which is preliminary data.</text>
</comment>
<sequence>MEDENLTFEDGIVFCKHIFQCAVHKTLHGVPEEWDIFYKTHEALEK</sequence>
<protein>
    <submittedName>
        <fullName evidence="1">Uncharacterized protein</fullName>
    </submittedName>
</protein>
<proteinExistence type="predicted"/>